<dbReference type="SMART" id="SM01092">
    <property type="entry name" value="CO_deh_flav_C"/>
    <property type="match status" value="1"/>
</dbReference>
<dbReference type="InterPro" id="IPR000674">
    <property type="entry name" value="Ald_Oxase/Xan_DH_a/b"/>
</dbReference>
<feature type="binding site" evidence="14">
    <location>
        <position position="60"/>
    </location>
    <ligand>
        <name>[2Fe-2S] cluster</name>
        <dbReference type="ChEBI" id="CHEBI:190135"/>
        <label>1</label>
    </ligand>
</feature>
<evidence type="ECO:0000313" key="18">
    <source>
        <dbReference type="Proteomes" id="UP000620104"/>
    </source>
</evidence>
<evidence type="ECO:0000256" key="12">
    <source>
        <dbReference type="PIRSR" id="PIRSR000127-1"/>
    </source>
</evidence>
<dbReference type="InterPro" id="IPR016208">
    <property type="entry name" value="Ald_Oxase/xanthine_DH-like"/>
</dbReference>
<dbReference type="PROSITE" id="PS00197">
    <property type="entry name" value="2FE2S_FER_1"/>
    <property type="match status" value="1"/>
</dbReference>
<feature type="binding site" evidence="13">
    <location>
        <position position="997"/>
    </location>
    <ligand>
        <name>substrate</name>
    </ligand>
</feature>
<evidence type="ECO:0000256" key="3">
    <source>
        <dbReference type="ARBA" id="ARBA00022505"/>
    </source>
</evidence>
<dbReference type="SUPFAM" id="SSF56176">
    <property type="entry name" value="FAD-binding/transporter-associated domain-like"/>
    <property type="match status" value="1"/>
</dbReference>
<evidence type="ECO:0000256" key="8">
    <source>
        <dbReference type="ARBA" id="ARBA00023002"/>
    </source>
</evidence>
<dbReference type="Pfam" id="PF01315">
    <property type="entry name" value="Ald_Xan_dh_C"/>
    <property type="match status" value="1"/>
</dbReference>
<dbReference type="PROSITE" id="PS51387">
    <property type="entry name" value="FAD_PCMH"/>
    <property type="match status" value="1"/>
</dbReference>
<feature type="binding site" evidence="14">
    <location>
        <position position="884"/>
    </location>
    <ligand>
        <name>Mo-molybdopterin</name>
        <dbReference type="ChEBI" id="CHEBI:71302"/>
    </ligand>
    <ligandPart>
        <name>Mo</name>
        <dbReference type="ChEBI" id="CHEBI:28685"/>
    </ligandPart>
</feature>
<evidence type="ECO:0000256" key="7">
    <source>
        <dbReference type="ARBA" id="ARBA00022827"/>
    </source>
</evidence>
<dbReference type="Pfam" id="PF03450">
    <property type="entry name" value="CO_deh_flav_C"/>
    <property type="match status" value="1"/>
</dbReference>
<dbReference type="Pfam" id="PF00111">
    <property type="entry name" value="Fer2"/>
    <property type="match status" value="1"/>
</dbReference>
<keyword evidence="3 14" id="KW-0500">Molybdenum</keyword>
<evidence type="ECO:0000313" key="17">
    <source>
        <dbReference type="EMBL" id="GHJ86837.1"/>
    </source>
</evidence>
<keyword evidence="8" id="KW-0560">Oxidoreductase</keyword>
<dbReference type="InterPro" id="IPR001041">
    <property type="entry name" value="2Fe-2S_ferredoxin-type"/>
</dbReference>
<proteinExistence type="inferred from homology"/>
<feature type="domain" description="2Fe-2S ferredoxin-type" evidence="15">
    <location>
        <begin position="22"/>
        <end position="107"/>
    </location>
</feature>
<dbReference type="Pfam" id="PF02738">
    <property type="entry name" value="MoCoBD_1"/>
    <property type="match status" value="1"/>
</dbReference>
<comment type="cofactor">
    <cofactor evidence="11">
        <name>[2Fe-2S] cluster</name>
        <dbReference type="ChEBI" id="CHEBI:190135"/>
    </cofactor>
</comment>
<dbReference type="InterPro" id="IPR016167">
    <property type="entry name" value="FAD-bd_PCMH_sub1"/>
</dbReference>
<sequence>MPSITHTHSINGFPALQTFKSQSLIFSLNSTKIHIDNPDGDLTLLDFVRAQGFTGTKLGCAEGGCGACTVAVGQVMQDGKVRYRAVNACLMPLIGVHGCHVLTTEGIGSTANPHPIQQRFAPTAQCGFCFSGIVMAFWAFVRQRYDEDPTGAGLTEKLIEESFDGNLCRCTGYRPILDAAKSFARDYRQLPNVEILTDGALEREQEQDKEKYERLERQDALAKKPEDDFIPIKEATAIGGGKGTQTNLVDNDKQPGAPVLCAKGADCCRNKHTNGETNGVEKQKPKMIPGIPQFKFKAYSPDAEPLFPPYLKKVARKLRSQDLIFVHQRKDILLEDDDGTSALGNVWLRPGSLSSLLDVMKQYPNAKIRSGNTETGIEVKFKASRFAVSVFVSEHLETLATFRADDQGMTIGSALPLTDLVQACKAEKRKCGSRGKEMILDAVVDNLRHFAGTQIRNVATIAGNITTASPISDLNPVWVATGATLSYLDTTANGTESTAKSVNMRDFFLGYRKTALPVGAVVTELFVPLPQAESGNVRSFTKAYKQSKRKDDDIAIVTCCLHAELEGKTIKDIRLVYGGMAPITIESKDTQSYLMGKEWGQDEVLFNALERLSTVDFALPSGVPGGMAVYRKSLAMGFFAKFWTEVAEELQLELDSNISDIKELASNSIHRGTSKGSQDLEDVELARVAGQPLPHLAALKHVTGEAQYLDDIPKQANELYGALVLSAKPHAKILNIDAENALRMEGVAEFVSLQDLPGSNIWNPPAMDEVFFAEDKVYTVGQIIGVILAETKAQAQAGARAVLVTYEELPYLLTIDEAIAADSFFPPRPKLHRGDISKMEAESDHVLEGTWRMGGQEQFYFETQAALVIPHKEDNETEVWTSTQNPSETQVFVASALGIPQNRVVVRTKRIGGGFGGKETRSINLAAVMAVAARKAKRPVRSMLDRDEDMITSGQRHPFMAKYRVGFTNEGKLVGLDVQIYNNGGWSQDLSQAVLERAMTHADGCYWIPNFRIEGKIAKTNTMSNSAFRGFGGPQGILFNETVMSMIAGKLGKPVEELRELNMYKEGDKTHFGQALQDWNVPTLWQQIKESSDYERRRKEVDAFNVQNRWKKRGLAMMPTKFGISFTALMLNQAYALVNVHQHDGSISLWHGGVEMGQGLHSKMSQICADELGAPLEKIHIMETNTMTTVNTSATAASAASDLNGMAIKNACDQLNARLAPYREKMPNATFQELSHAAYFDRVHLSAVGHYKTPDIGFNWVTKEGKPFFYFTQGTAVSEVEIDTLTGDWTILRADVHMDIGRSINPLIDVGQIEGAFTQGFGLTTMEETLFLQNGQLATRGPGAYKIPSFLDTPQDFRVSFLKMKHAKTAHLRTIQTSKGIGEPPLALGGTVYFAIKDALTSSRKDNGLKGEWNLISPATPERIRCATGDKILQIAEKNCSPKKDEKPFFVSIF</sequence>
<evidence type="ECO:0000259" key="16">
    <source>
        <dbReference type="PROSITE" id="PS51387"/>
    </source>
</evidence>
<dbReference type="InterPro" id="IPR006058">
    <property type="entry name" value="2Fe2S_fd_BS"/>
</dbReference>
<dbReference type="InterPro" id="IPR036318">
    <property type="entry name" value="FAD-bd_PCMH-like_sf"/>
</dbReference>
<feature type="binding site" evidence="14">
    <location>
        <position position="1029"/>
    </location>
    <ligand>
        <name>Mo-molybdopterin</name>
        <dbReference type="ChEBI" id="CHEBI:71302"/>
    </ligand>
    <ligandPart>
        <name>Mo</name>
        <dbReference type="ChEBI" id="CHEBI:28685"/>
    </ligandPart>
</feature>
<dbReference type="SMART" id="SM01008">
    <property type="entry name" value="Ald_Xan_dh_C"/>
    <property type="match status" value="1"/>
</dbReference>
<evidence type="ECO:0000256" key="9">
    <source>
        <dbReference type="ARBA" id="ARBA00023004"/>
    </source>
</evidence>
<dbReference type="GO" id="GO:0051537">
    <property type="term" value="F:2 iron, 2 sulfur cluster binding"/>
    <property type="evidence" value="ECO:0007669"/>
    <property type="project" value="UniProtKB-KW"/>
</dbReference>
<feature type="active site" description="Proton acceptor" evidence="12">
    <location>
        <position position="1383"/>
    </location>
</feature>
<feature type="binding site" evidence="13">
    <location>
        <position position="473"/>
    </location>
    <ligand>
        <name>FAD</name>
        <dbReference type="ChEBI" id="CHEBI:57692"/>
    </ligand>
</feature>
<dbReference type="InterPro" id="IPR016169">
    <property type="entry name" value="FAD-bd_PCMH_sub2"/>
</dbReference>
<dbReference type="InterPro" id="IPR005107">
    <property type="entry name" value="CO_DH_flav_C"/>
</dbReference>
<dbReference type="FunFam" id="3.30.365.10:FF:000003">
    <property type="entry name" value="Aldehyde oxidase 1"/>
    <property type="match status" value="1"/>
</dbReference>
<keyword evidence="4" id="KW-0285">Flavoprotein</keyword>
<dbReference type="Gene3D" id="3.10.20.30">
    <property type="match status" value="1"/>
</dbReference>
<evidence type="ECO:0000256" key="14">
    <source>
        <dbReference type="PIRSR" id="PIRSR000127-3"/>
    </source>
</evidence>
<feature type="binding site" evidence="14">
    <location>
        <position position="170"/>
    </location>
    <ligand>
        <name>[2Fe-2S] cluster</name>
        <dbReference type="ChEBI" id="CHEBI:190135"/>
        <label>2</label>
    </ligand>
</feature>
<dbReference type="InterPro" id="IPR016166">
    <property type="entry name" value="FAD-bd_PCMH"/>
</dbReference>
<keyword evidence="7 13" id="KW-0274">FAD</keyword>
<feature type="binding site" evidence="13">
    <location>
        <position position="1127"/>
    </location>
    <ligand>
        <name>substrate</name>
    </ligand>
</feature>
<comment type="cofactor">
    <cofactor evidence="14">
        <name>[2Fe-2S] cluster</name>
        <dbReference type="ChEBI" id="CHEBI:190135"/>
    </cofactor>
    <text evidence="14">Binds 2 [2Fe-2S] clusters.</text>
</comment>
<evidence type="ECO:0000256" key="2">
    <source>
        <dbReference type="ARBA" id="ARBA00006849"/>
    </source>
</evidence>
<dbReference type="InterPro" id="IPR046867">
    <property type="entry name" value="AldOxase/xan_DH_MoCoBD2"/>
</dbReference>
<feature type="binding site" evidence="13">
    <location>
        <position position="450"/>
    </location>
    <ligand>
        <name>FAD</name>
        <dbReference type="ChEBI" id="CHEBI:57692"/>
    </ligand>
</feature>
<dbReference type="InterPro" id="IPR002346">
    <property type="entry name" value="Mopterin_DH_FAD-bd"/>
</dbReference>
<keyword evidence="10 14" id="KW-0411">Iron-sulfur</keyword>
<dbReference type="InterPro" id="IPR036884">
    <property type="entry name" value="2Fe-2S-bd_dom_sf"/>
</dbReference>
<dbReference type="InterPro" id="IPR037165">
    <property type="entry name" value="AldOxase/xan_DH_Mopterin-bd_sf"/>
</dbReference>
<dbReference type="PANTHER" id="PTHR45444">
    <property type="entry name" value="XANTHINE DEHYDROGENASE"/>
    <property type="match status" value="1"/>
</dbReference>
<feature type="binding site" evidence="14">
    <location>
        <position position="915"/>
    </location>
    <ligand>
        <name>Mo-molybdopterin</name>
        <dbReference type="ChEBI" id="CHEBI:71302"/>
    </ligand>
    <ligandPart>
        <name>Mo</name>
        <dbReference type="ChEBI" id="CHEBI:28685"/>
    </ligandPart>
</feature>
<dbReference type="FunFam" id="3.90.1170.50:FF:000001">
    <property type="entry name" value="Aldehyde oxidase 1"/>
    <property type="match status" value="1"/>
</dbReference>
<dbReference type="SUPFAM" id="SSF54665">
    <property type="entry name" value="CO dehydrogenase molybdoprotein N-domain-like"/>
    <property type="match status" value="1"/>
</dbReference>
<accession>A0A8H3TTD6</accession>
<feature type="binding site" evidence="14">
    <location>
        <position position="89"/>
    </location>
    <ligand>
        <name>[2Fe-2S] cluster</name>
        <dbReference type="ChEBI" id="CHEBI:190135"/>
        <label>1</label>
    </ligand>
</feature>
<dbReference type="SUPFAM" id="SSF56003">
    <property type="entry name" value="Molybdenum cofactor-binding domain"/>
    <property type="match status" value="1"/>
</dbReference>
<feature type="binding site" evidence="14">
    <location>
        <position position="126"/>
    </location>
    <ligand>
        <name>[2Fe-2S] cluster</name>
        <dbReference type="ChEBI" id="CHEBI:190135"/>
        <label>2</label>
    </ligand>
</feature>
<dbReference type="Gene3D" id="1.10.150.120">
    <property type="entry name" value="[2Fe-2S]-binding domain"/>
    <property type="match status" value="1"/>
</dbReference>
<feature type="binding site" evidence="14">
    <location>
        <position position="65"/>
    </location>
    <ligand>
        <name>[2Fe-2S] cluster</name>
        <dbReference type="ChEBI" id="CHEBI:190135"/>
        <label>1</label>
    </ligand>
</feature>
<dbReference type="Gene3D" id="3.30.390.50">
    <property type="entry name" value="CO dehydrogenase flavoprotein, C-terminal domain"/>
    <property type="match status" value="1"/>
</dbReference>
<feature type="binding site" evidence="14">
    <location>
        <position position="1197"/>
    </location>
    <ligand>
        <name>Mo-molybdopterin</name>
        <dbReference type="ChEBI" id="CHEBI:71302"/>
    </ligand>
    <ligandPart>
        <name>Mo</name>
        <dbReference type="ChEBI" id="CHEBI:28685"/>
    </ligandPart>
</feature>
<dbReference type="GO" id="GO:0071949">
    <property type="term" value="F:FAD binding"/>
    <property type="evidence" value="ECO:0007669"/>
    <property type="project" value="InterPro"/>
</dbReference>
<evidence type="ECO:0000259" key="15">
    <source>
        <dbReference type="PROSITE" id="PS51085"/>
    </source>
</evidence>
<dbReference type="EMBL" id="BLZA01000019">
    <property type="protein sequence ID" value="GHJ86837.1"/>
    <property type="molecule type" value="Genomic_DNA"/>
</dbReference>
<dbReference type="Pfam" id="PF01799">
    <property type="entry name" value="Fer2_2"/>
    <property type="match status" value="1"/>
</dbReference>
<dbReference type="SUPFAM" id="SSF55447">
    <property type="entry name" value="CO dehydrogenase flavoprotein C-terminal domain-like"/>
    <property type="match status" value="1"/>
</dbReference>
<comment type="caution">
    <text evidence="17">The sequence shown here is derived from an EMBL/GenBank/DDBJ whole genome shotgun (WGS) entry which is preliminary data.</text>
</comment>
<keyword evidence="18" id="KW-1185">Reference proteome</keyword>
<dbReference type="OrthoDB" id="8300278at2759"/>
<name>A0A8H3TTD6_9TREE</name>
<evidence type="ECO:0008006" key="19">
    <source>
        <dbReference type="Google" id="ProtNLM"/>
    </source>
</evidence>
<dbReference type="Gene3D" id="3.30.43.10">
    <property type="entry name" value="Uridine Diphospho-n-acetylenolpyruvylglucosamine Reductase, domain 2"/>
    <property type="match status" value="1"/>
</dbReference>
<dbReference type="Gene3D" id="3.30.465.10">
    <property type="match status" value="1"/>
</dbReference>
<dbReference type="FunFam" id="3.30.365.10:FF:000004">
    <property type="entry name" value="Xanthine dehydrogenase oxidase"/>
    <property type="match status" value="1"/>
</dbReference>
<dbReference type="Gene3D" id="3.30.365.10">
    <property type="entry name" value="Aldehyde oxidase/xanthine dehydrogenase, molybdopterin binding domain"/>
    <property type="match status" value="4"/>
</dbReference>
<evidence type="ECO:0000256" key="6">
    <source>
        <dbReference type="ARBA" id="ARBA00022723"/>
    </source>
</evidence>
<dbReference type="InterPro" id="IPR036010">
    <property type="entry name" value="2Fe-2S_ferredoxin-like_sf"/>
</dbReference>
<reference evidence="17" key="1">
    <citation type="submission" date="2020-07" db="EMBL/GenBank/DDBJ databases">
        <title>Draft Genome Sequence of a Deep-Sea Yeast, Naganishia (Cryptococcus) liquefaciens strain N6.</title>
        <authorList>
            <person name="Han Y.W."/>
            <person name="Kajitani R."/>
            <person name="Morimoto H."/>
            <person name="Parhat M."/>
            <person name="Tsubouchi H."/>
            <person name="Bakenova O."/>
            <person name="Ogata M."/>
            <person name="Argunhan B."/>
            <person name="Aoki R."/>
            <person name="Kajiwara S."/>
            <person name="Itoh T."/>
            <person name="Iwasaki H."/>
        </authorList>
    </citation>
    <scope>NUCLEOTIDE SEQUENCE</scope>
    <source>
        <strain evidence="17">N6</strain>
    </source>
</reference>
<feature type="binding site" evidence="13">
    <location>
        <position position="545"/>
    </location>
    <ligand>
        <name>FAD</name>
        <dbReference type="ChEBI" id="CHEBI:57692"/>
    </ligand>
</feature>
<evidence type="ECO:0000256" key="11">
    <source>
        <dbReference type="ARBA" id="ARBA00034078"/>
    </source>
</evidence>
<dbReference type="PIRSF" id="PIRSF000127">
    <property type="entry name" value="Xanthine_DH"/>
    <property type="match status" value="1"/>
</dbReference>
<dbReference type="InterPro" id="IPR036856">
    <property type="entry name" value="Ald_Oxase/Xan_DH_a/b_sf"/>
</dbReference>
<feature type="binding site" evidence="13">
    <location>
        <position position="919"/>
    </location>
    <ligand>
        <name>substrate</name>
    </ligand>
</feature>
<dbReference type="FunFam" id="3.30.465.10:FF:000004">
    <property type="entry name" value="Xanthine dehydrogenase/oxidase"/>
    <property type="match status" value="1"/>
</dbReference>
<dbReference type="Pfam" id="PF00941">
    <property type="entry name" value="FAD_binding_5"/>
    <property type="match status" value="1"/>
</dbReference>
<comment type="similarity">
    <text evidence="2">Belongs to the xanthine dehydrogenase family.</text>
</comment>
<evidence type="ECO:0000256" key="10">
    <source>
        <dbReference type="ARBA" id="ARBA00023014"/>
    </source>
</evidence>
<dbReference type="GO" id="GO:0016491">
    <property type="term" value="F:oxidoreductase activity"/>
    <property type="evidence" value="ECO:0007669"/>
    <property type="project" value="UniProtKB-KW"/>
</dbReference>
<dbReference type="Proteomes" id="UP000620104">
    <property type="component" value="Unassembled WGS sequence"/>
</dbReference>
<dbReference type="InterPro" id="IPR012675">
    <property type="entry name" value="Beta-grasp_dom_sf"/>
</dbReference>
<dbReference type="InterPro" id="IPR036683">
    <property type="entry name" value="CO_DH_flav_C_dom_sf"/>
</dbReference>
<evidence type="ECO:0000256" key="5">
    <source>
        <dbReference type="ARBA" id="ARBA00022714"/>
    </source>
</evidence>
<protein>
    <recommendedName>
        <fullName evidence="19">Xanthine dehydrogenase</fullName>
    </recommendedName>
</protein>
<evidence type="ECO:0000256" key="13">
    <source>
        <dbReference type="PIRSR" id="PIRSR000127-2"/>
    </source>
</evidence>
<keyword evidence="6 14" id="KW-0479">Metal-binding</keyword>
<feature type="binding site" evidence="13">
    <location>
        <position position="1031"/>
    </location>
    <ligand>
        <name>substrate</name>
    </ligand>
</feature>
<comment type="cofactor">
    <cofactor evidence="14">
        <name>Mo-molybdopterin</name>
        <dbReference type="ChEBI" id="CHEBI:71302"/>
    </cofactor>
    <text evidence="14">Binds 1 Mo-molybdopterin (Mo-MPT) cofactor per subunit.</text>
</comment>
<organism evidence="17 18">
    <name type="scientific">Naganishia liquefaciens</name>
    <dbReference type="NCBI Taxonomy" id="104408"/>
    <lineage>
        <taxon>Eukaryota</taxon>
        <taxon>Fungi</taxon>
        <taxon>Dikarya</taxon>
        <taxon>Basidiomycota</taxon>
        <taxon>Agaricomycotina</taxon>
        <taxon>Tremellomycetes</taxon>
        <taxon>Filobasidiales</taxon>
        <taxon>Filobasidiaceae</taxon>
        <taxon>Naganishia</taxon>
    </lineage>
</organism>
<dbReference type="SUPFAM" id="SSF47741">
    <property type="entry name" value="CO dehydrogenase ISP C-domain like"/>
    <property type="match status" value="1"/>
</dbReference>
<dbReference type="GO" id="GO:0005506">
    <property type="term" value="F:iron ion binding"/>
    <property type="evidence" value="ECO:0007669"/>
    <property type="project" value="InterPro"/>
</dbReference>
<keyword evidence="5 14" id="KW-0001">2Fe-2S</keyword>
<comment type="cofactor">
    <cofactor evidence="1 13">
        <name>FAD</name>
        <dbReference type="ChEBI" id="CHEBI:57692"/>
    </cofactor>
</comment>
<gene>
    <name evidence="17" type="ORF">NliqN6_3239</name>
</gene>
<dbReference type="CDD" id="cd00207">
    <property type="entry name" value="fer2"/>
    <property type="match status" value="1"/>
</dbReference>
<evidence type="ECO:0000256" key="4">
    <source>
        <dbReference type="ARBA" id="ARBA00022630"/>
    </source>
</evidence>
<dbReference type="InterPro" id="IPR008274">
    <property type="entry name" value="AldOxase/xan_DH_MoCoBD1"/>
</dbReference>
<evidence type="ECO:0000256" key="1">
    <source>
        <dbReference type="ARBA" id="ARBA00001974"/>
    </source>
</evidence>
<keyword evidence="9 14" id="KW-0408">Iron</keyword>
<feature type="domain" description="FAD-binding PCMH-type" evidence="16">
    <location>
        <begin position="340"/>
        <end position="532"/>
    </location>
</feature>
<dbReference type="Gene3D" id="3.90.1170.50">
    <property type="entry name" value="Aldehyde oxidase/xanthine dehydrogenase, a/b hammerhead"/>
    <property type="match status" value="1"/>
</dbReference>
<feature type="binding site" evidence="14">
    <location>
        <position position="68"/>
    </location>
    <ligand>
        <name>[2Fe-2S] cluster</name>
        <dbReference type="ChEBI" id="CHEBI:190135"/>
        <label>1</label>
    </ligand>
</feature>
<dbReference type="PROSITE" id="PS51085">
    <property type="entry name" value="2FE2S_FER_2"/>
    <property type="match status" value="1"/>
</dbReference>
<dbReference type="PANTHER" id="PTHR45444:SF3">
    <property type="entry name" value="XANTHINE DEHYDROGENASE"/>
    <property type="match status" value="1"/>
</dbReference>
<feature type="binding site" evidence="14">
    <location>
        <position position="129"/>
    </location>
    <ligand>
        <name>[2Fe-2S] cluster</name>
        <dbReference type="ChEBI" id="CHEBI:190135"/>
        <label>2</label>
    </ligand>
</feature>
<dbReference type="InterPro" id="IPR002888">
    <property type="entry name" value="2Fe-2S-bd"/>
</dbReference>
<dbReference type="Pfam" id="PF20256">
    <property type="entry name" value="MoCoBD_2"/>
    <property type="match status" value="1"/>
</dbReference>
<feature type="binding site" evidence="14">
    <location>
        <position position="168"/>
    </location>
    <ligand>
        <name>[2Fe-2S] cluster</name>
        <dbReference type="ChEBI" id="CHEBI:190135"/>
        <label>2</label>
    </ligand>
</feature>
<dbReference type="SUPFAM" id="SSF54292">
    <property type="entry name" value="2Fe-2S ferredoxin-like"/>
    <property type="match status" value="1"/>
</dbReference>